<feature type="transmembrane region" description="Helical" evidence="1">
    <location>
        <begin position="174"/>
        <end position="195"/>
    </location>
</feature>
<evidence type="ECO:0000313" key="3">
    <source>
        <dbReference type="Proteomes" id="UP001499967"/>
    </source>
</evidence>
<name>A0ABN1N8B9_9PSEU</name>
<feature type="transmembrane region" description="Helical" evidence="1">
    <location>
        <begin position="44"/>
        <end position="65"/>
    </location>
</feature>
<keyword evidence="3" id="KW-1185">Reference proteome</keyword>
<evidence type="ECO:0000313" key="2">
    <source>
        <dbReference type="EMBL" id="GAA0896944.1"/>
    </source>
</evidence>
<evidence type="ECO:0000256" key="1">
    <source>
        <dbReference type="SAM" id="Phobius"/>
    </source>
</evidence>
<dbReference type="Proteomes" id="UP001499967">
    <property type="component" value="Unassembled WGS sequence"/>
</dbReference>
<keyword evidence="1" id="KW-0812">Transmembrane</keyword>
<reference evidence="2 3" key="1">
    <citation type="journal article" date="2019" name="Int. J. Syst. Evol. Microbiol.">
        <title>The Global Catalogue of Microorganisms (GCM) 10K type strain sequencing project: providing services to taxonomists for standard genome sequencing and annotation.</title>
        <authorList>
            <consortium name="The Broad Institute Genomics Platform"/>
            <consortium name="The Broad Institute Genome Sequencing Center for Infectious Disease"/>
            <person name="Wu L."/>
            <person name="Ma J."/>
        </authorList>
    </citation>
    <scope>NUCLEOTIDE SEQUENCE [LARGE SCALE GENOMIC DNA]</scope>
    <source>
        <strain evidence="2 3">JCM 11117</strain>
    </source>
</reference>
<feature type="transmembrane region" description="Helical" evidence="1">
    <location>
        <begin position="308"/>
        <end position="326"/>
    </location>
</feature>
<feature type="transmembrane region" description="Helical" evidence="1">
    <location>
        <begin position="141"/>
        <end position="162"/>
    </location>
</feature>
<keyword evidence="1" id="KW-1133">Transmembrane helix</keyword>
<feature type="transmembrane region" description="Helical" evidence="1">
    <location>
        <begin position="216"/>
        <end position="234"/>
    </location>
</feature>
<sequence length="374" mass="40329">MGSSPNVEPLTVWEIGRYAKPGRRYPSPLPAHLRDVHVRAARGFGWSAVAGVLLGLAGFVGLSALHARFVTASLTALIAGVLLVSLTATGYARHSAVLKAYGVELDALGRPEPTRSELVARRREQAVGLDLRTEASRALRWYWSISAVGLGTTVGVMVFTGQDLSPYNRHESPWWVHVGLVGAGLLVAVGLGRALHVLMERVALAGGPPDPGDRRGGWTLVVVALLCVTISWAVHLGRIADEPVATVDAEVGCTRGRIDRCWASYEYAGSHYRERVSPHIAPGPRQLEISSAHPHVVITGEDNPFTRYGIWVLTPVALACGARWLSRSVELTRRLRRAARGEGAVEGPAIPSRLPEVDPSLHRFLPPYGRGPGR</sequence>
<accession>A0ABN1N8B9</accession>
<feature type="transmembrane region" description="Helical" evidence="1">
    <location>
        <begin position="71"/>
        <end position="92"/>
    </location>
</feature>
<proteinExistence type="predicted"/>
<organism evidence="2 3">
    <name type="scientific">Pseudonocardia zijingensis</name>
    <dbReference type="NCBI Taxonomy" id="153376"/>
    <lineage>
        <taxon>Bacteria</taxon>
        <taxon>Bacillati</taxon>
        <taxon>Actinomycetota</taxon>
        <taxon>Actinomycetes</taxon>
        <taxon>Pseudonocardiales</taxon>
        <taxon>Pseudonocardiaceae</taxon>
        <taxon>Pseudonocardia</taxon>
    </lineage>
</organism>
<comment type="caution">
    <text evidence="2">The sequence shown here is derived from an EMBL/GenBank/DDBJ whole genome shotgun (WGS) entry which is preliminary data.</text>
</comment>
<keyword evidence="1" id="KW-0472">Membrane</keyword>
<dbReference type="EMBL" id="BAAAHP010000178">
    <property type="protein sequence ID" value="GAA0896944.1"/>
    <property type="molecule type" value="Genomic_DNA"/>
</dbReference>
<protein>
    <submittedName>
        <fullName evidence="2">Uncharacterized protein</fullName>
    </submittedName>
</protein>
<gene>
    <name evidence="2" type="ORF">GCM10009559_56640</name>
</gene>